<evidence type="ECO:0000256" key="5">
    <source>
        <dbReference type="RuleBase" id="RU004453"/>
    </source>
</evidence>
<dbReference type="Proteomes" id="UP001444625">
    <property type="component" value="Unassembled WGS sequence"/>
</dbReference>
<feature type="signal peptide" evidence="6">
    <location>
        <begin position="1"/>
        <end position="27"/>
    </location>
</feature>
<keyword evidence="10" id="KW-1185">Reference proteome</keyword>
<reference evidence="9 10" key="1">
    <citation type="submission" date="2024-05" db="EMBL/GenBank/DDBJ databases">
        <authorList>
            <person name="Haq I."/>
            <person name="Ullah Z."/>
            <person name="Ahmad R."/>
            <person name="Li M."/>
            <person name="Tong Y."/>
        </authorList>
    </citation>
    <scope>NUCLEOTIDE SEQUENCE [LARGE SCALE GENOMIC DNA]</scope>
    <source>
        <strain evidence="9 10">16A2E</strain>
    </source>
</reference>
<protein>
    <submittedName>
        <fullName evidence="9">S-layer homology domain-containing protein</fullName>
    </submittedName>
</protein>
<dbReference type="SUPFAM" id="SSF51445">
    <property type="entry name" value="(Trans)glycosidases"/>
    <property type="match status" value="1"/>
</dbReference>
<evidence type="ECO:0000259" key="8">
    <source>
        <dbReference type="PROSITE" id="PS51910"/>
    </source>
</evidence>
<dbReference type="PROSITE" id="PS51910">
    <property type="entry name" value="GH18_2"/>
    <property type="match status" value="1"/>
</dbReference>
<organism evidence="9 10">
    <name type="scientific">Ornithinibacillus xuwenensis</name>
    <dbReference type="NCBI Taxonomy" id="3144668"/>
    <lineage>
        <taxon>Bacteria</taxon>
        <taxon>Bacillati</taxon>
        <taxon>Bacillota</taxon>
        <taxon>Bacilli</taxon>
        <taxon>Bacillales</taxon>
        <taxon>Bacillaceae</taxon>
        <taxon>Ornithinibacillus</taxon>
    </lineage>
</organism>
<proteinExistence type="inferred from homology"/>
<evidence type="ECO:0000256" key="4">
    <source>
        <dbReference type="RuleBase" id="RU000489"/>
    </source>
</evidence>
<feature type="chain" id="PRO_5046946405" evidence="6">
    <location>
        <begin position="28"/>
        <end position="544"/>
    </location>
</feature>
<dbReference type="InterPro" id="IPR011583">
    <property type="entry name" value="Chitinase_II/V-like_cat"/>
</dbReference>
<accession>A0ABU9XGF9</accession>
<evidence type="ECO:0000259" key="7">
    <source>
        <dbReference type="PROSITE" id="PS51272"/>
    </source>
</evidence>
<dbReference type="EMBL" id="JBDIML010000002">
    <property type="protein sequence ID" value="MEN2767364.1"/>
    <property type="molecule type" value="Genomic_DNA"/>
</dbReference>
<evidence type="ECO:0000256" key="3">
    <source>
        <dbReference type="ARBA" id="ARBA00023295"/>
    </source>
</evidence>
<dbReference type="PANTHER" id="PTHR46066:SF2">
    <property type="entry name" value="CHITINASE DOMAIN-CONTAINING PROTEIN 1"/>
    <property type="match status" value="1"/>
</dbReference>
<dbReference type="InterPro" id="IPR001119">
    <property type="entry name" value="SLH_dom"/>
</dbReference>
<gene>
    <name evidence="9" type="ORF">ABC228_09200</name>
</gene>
<feature type="domain" description="SLH" evidence="7">
    <location>
        <begin position="360"/>
        <end position="423"/>
    </location>
</feature>
<keyword evidence="3 4" id="KW-0326">Glycosidase</keyword>
<keyword evidence="1 6" id="KW-0732">Signal</keyword>
<dbReference type="Pfam" id="PF00395">
    <property type="entry name" value="SLH"/>
    <property type="match status" value="3"/>
</dbReference>
<dbReference type="PROSITE" id="PS01095">
    <property type="entry name" value="GH18_1"/>
    <property type="match status" value="1"/>
</dbReference>
<feature type="domain" description="GH18" evidence="8">
    <location>
        <begin position="32"/>
        <end position="365"/>
    </location>
</feature>
<dbReference type="InterPro" id="IPR001223">
    <property type="entry name" value="Glyco_hydro18_cat"/>
</dbReference>
<evidence type="ECO:0000256" key="6">
    <source>
        <dbReference type="SAM" id="SignalP"/>
    </source>
</evidence>
<feature type="domain" description="SLH" evidence="7">
    <location>
        <begin position="424"/>
        <end position="480"/>
    </location>
</feature>
<dbReference type="Pfam" id="PF00704">
    <property type="entry name" value="Glyco_hydro_18"/>
    <property type="match status" value="1"/>
</dbReference>
<evidence type="ECO:0000256" key="2">
    <source>
        <dbReference type="ARBA" id="ARBA00022801"/>
    </source>
</evidence>
<comment type="similarity">
    <text evidence="5">Belongs to the glycosyl hydrolase 18 family.</text>
</comment>
<comment type="caution">
    <text evidence="9">The sequence shown here is derived from an EMBL/GenBank/DDBJ whole genome shotgun (WGS) entry which is preliminary data.</text>
</comment>
<dbReference type="PANTHER" id="PTHR46066">
    <property type="entry name" value="CHITINASE DOMAIN-CONTAINING PROTEIN 1 FAMILY MEMBER"/>
    <property type="match status" value="1"/>
</dbReference>
<dbReference type="SMART" id="SM00636">
    <property type="entry name" value="Glyco_18"/>
    <property type="match status" value="1"/>
</dbReference>
<keyword evidence="2 4" id="KW-0378">Hydrolase</keyword>
<dbReference type="PROSITE" id="PS51272">
    <property type="entry name" value="SLH"/>
    <property type="match status" value="3"/>
</dbReference>
<dbReference type="Gene3D" id="3.20.20.80">
    <property type="entry name" value="Glycosidases"/>
    <property type="match status" value="1"/>
</dbReference>
<evidence type="ECO:0000313" key="9">
    <source>
        <dbReference type="EMBL" id="MEN2767364.1"/>
    </source>
</evidence>
<dbReference type="RefSeq" id="WP_345824823.1">
    <property type="nucleotide sequence ID" value="NZ_JBDIML010000002.1"/>
</dbReference>
<name>A0ABU9XGF9_9BACI</name>
<dbReference type="InterPro" id="IPR029070">
    <property type="entry name" value="Chitinase_insertion_sf"/>
</dbReference>
<evidence type="ECO:0000256" key="1">
    <source>
        <dbReference type="ARBA" id="ARBA00022729"/>
    </source>
</evidence>
<dbReference type="InterPro" id="IPR001579">
    <property type="entry name" value="Glyco_hydro_18_chit_AS"/>
</dbReference>
<feature type="domain" description="SLH" evidence="7">
    <location>
        <begin position="481"/>
        <end position="544"/>
    </location>
</feature>
<dbReference type="Gene3D" id="3.10.50.10">
    <property type="match status" value="1"/>
</dbReference>
<evidence type="ECO:0000313" key="10">
    <source>
        <dbReference type="Proteomes" id="UP001444625"/>
    </source>
</evidence>
<sequence length="544" mass="60913">MKRLKWILILCTAFMLTILPQSTPTKSQNNLFNMSYLFFGSPSSYISQVDKTKGSLDVVSPNYFDITQEGDLAITWTLQSSFINEMHKRGIRVVPFLANHWNATAGINGLNNRDALARKVADAIQKYNLDGVNVDIEGVGSTYRDAHTDFIRLLRQYVPKDKEVSVATAANPNGWNTGWHGFYDYTALAKYADYLMIMAYDETWESPDSPIGPVSSIQFFERSIQYAINRGVPRDRIVIGLPFYGRMWKLDGPTSAGKSITGKGVSSTRVGPLVDKYNGKIEFDEVTKSSFATFSIPSGQSSFIGSTELTAGNYIIWYENEPSIKAKLRMPSKYGLKGTGSWALYHETPDTWDYYSLWLNSVFFTDVVANHWAEASINRVSELGWMAGTTSTNFSPKKTLTRAEGAVIIVRALDKDTIIPKSQQFKDAVGHWAQKEIEIARELGYVSGKSATTFDPKAPLTREQLAAIFQNIFQYNITNSTVNPFPDVSKNKWSFNSILALSQQGILSGYPDGTFRPSSSSTRADMAALMDRMKNDFEQIQLQQ</sequence>
<dbReference type="InterPro" id="IPR017853">
    <property type="entry name" value="GH"/>
</dbReference>